<name>R9B852_9GAMM</name>
<keyword evidence="12" id="KW-1185">Reference proteome</keyword>
<gene>
    <name evidence="10" type="primary">lolA</name>
    <name evidence="11" type="ORF">I593_00630</name>
</gene>
<evidence type="ECO:0000256" key="4">
    <source>
        <dbReference type="ARBA" id="ARBA00014035"/>
    </source>
</evidence>
<dbReference type="Pfam" id="PF03548">
    <property type="entry name" value="LolA"/>
    <property type="match status" value="1"/>
</dbReference>
<dbReference type="PANTHER" id="PTHR35869:SF1">
    <property type="entry name" value="OUTER-MEMBRANE LIPOPROTEIN CARRIER PROTEIN"/>
    <property type="match status" value="1"/>
</dbReference>
<evidence type="ECO:0000256" key="6">
    <source>
        <dbReference type="ARBA" id="ARBA00022729"/>
    </source>
</evidence>
<evidence type="ECO:0000256" key="7">
    <source>
        <dbReference type="ARBA" id="ARBA00022764"/>
    </source>
</evidence>
<proteinExistence type="inferred from homology"/>
<dbReference type="InterPro" id="IPR004564">
    <property type="entry name" value="OM_lipoprot_carrier_LolA-like"/>
</dbReference>
<dbReference type="InterPro" id="IPR018323">
    <property type="entry name" value="OM_lipoprot_carrier_LolA_Pbac"/>
</dbReference>
<evidence type="ECO:0000256" key="10">
    <source>
        <dbReference type="HAMAP-Rule" id="MF_00240"/>
    </source>
</evidence>
<dbReference type="GO" id="GO:0044874">
    <property type="term" value="P:lipoprotein localization to outer membrane"/>
    <property type="evidence" value="ECO:0007669"/>
    <property type="project" value="UniProtKB-UniRule"/>
</dbReference>
<protein>
    <recommendedName>
        <fullName evidence="4 10">Outer-membrane lipoprotein carrier protein</fullName>
    </recommendedName>
</protein>
<keyword evidence="5 10" id="KW-0813">Transport</keyword>
<dbReference type="eggNOG" id="COG2834">
    <property type="taxonomic scope" value="Bacteria"/>
</dbReference>
<comment type="subcellular location">
    <subcellularLocation>
        <location evidence="1 10">Periplasm</location>
    </subcellularLocation>
</comment>
<comment type="function">
    <text evidence="10">Participates in the translocation of lipoproteins from the inner membrane to the outer membrane. Only forms a complex with a lipoprotein if the residue after the N-terminal Cys is not an aspartate (The Asp acts as a targeting signal to indicate that the lipoprotein should stay in the inner membrane).</text>
</comment>
<keyword evidence="9 10" id="KW-0143">Chaperone</keyword>
<sequence precursor="true">MGLSIDCEIANKKGDDMNMLRKTMCAVALGAVTLAPMISTTVFAAPVAASEQQATANLVKQLSGIQSLSANFEQTTKASSGANKAQKKGLAAQHMNQTFKGTMKVARPGKFYWETTTPAKQTIVTSGKTVWIYDPDLQQAVRQSLDEQVANTPALLLSGNTNQIMKSYRVTQPNKGKTYYTLYPKSDDGAFQSLTISFGGNKAPNLMILQDSLGQTTYVKFNNVKVNAAIPASTFNFTPPKGTDIIDQ</sequence>
<feature type="chain" id="PRO_5009019809" description="Outer-membrane lipoprotein carrier protein" evidence="10">
    <location>
        <begin position="45"/>
        <end position="248"/>
    </location>
</feature>
<evidence type="ECO:0000256" key="1">
    <source>
        <dbReference type="ARBA" id="ARBA00004418"/>
    </source>
</evidence>
<dbReference type="PANTHER" id="PTHR35869">
    <property type="entry name" value="OUTER-MEMBRANE LIPOPROTEIN CARRIER PROTEIN"/>
    <property type="match status" value="1"/>
</dbReference>
<keyword evidence="7 10" id="KW-0574">Periplasm</keyword>
<dbReference type="NCBIfam" id="TIGR00547">
    <property type="entry name" value="lolA"/>
    <property type="match status" value="1"/>
</dbReference>
<accession>R9B852</accession>
<evidence type="ECO:0000256" key="8">
    <source>
        <dbReference type="ARBA" id="ARBA00022927"/>
    </source>
</evidence>
<feature type="signal peptide" evidence="10">
    <location>
        <begin position="1"/>
        <end position="44"/>
    </location>
</feature>
<dbReference type="CDD" id="cd16325">
    <property type="entry name" value="LolA"/>
    <property type="match status" value="1"/>
</dbReference>
<evidence type="ECO:0000256" key="9">
    <source>
        <dbReference type="ARBA" id="ARBA00023186"/>
    </source>
</evidence>
<comment type="caution">
    <text evidence="11">The sequence shown here is derived from an EMBL/GenBank/DDBJ whole genome shotgun (WGS) entry which is preliminary data.</text>
</comment>
<evidence type="ECO:0000313" key="11">
    <source>
        <dbReference type="EMBL" id="EOR10704.1"/>
    </source>
</evidence>
<evidence type="ECO:0000256" key="5">
    <source>
        <dbReference type="ARBA" id="ARBA00022448"/>
    </source>
</evidence>
<dbReference type="GO" id="GO:0042953">
    <property type="term" value="P:lipoprotein transport"/>
    <property type="evidence" value="ECO:0007669"/>
    <property type="project" value="InterPro"/>
</dbReference>
<dbReference type="SUPFAM" id="SSF89392">
    <property type="entry name" value="Prokaryotic lipoproteins and lipoprotein localization factors"/>
    <property type="match status" value="1"/>
</dbReference>
<evidence type="ECO:0000256" key="3">
    <source>
        <dbReference type="ARBA" id="ARBA00011245"/>
    </source>
</evidence>
<dbReference type="PATRIC" id="fig|1120927.3.peg.599"/>
<comment type="similarity">
    <text evidence="2 10">Belongs to the LolA family.</text>
</comment>
<keyword evidence="8 10" id="KW-0653">Protein transport</keyword>
<keyword evidence="11" id="KW-0449">Lipoprotein</keyword>
<evidence type="ECO:0000256" key="2">
    <source>
        <dbReference type="ARBA" id="ARBA00007615"/>
    </source>
</evidence>
<reference evidence="11 12" key="1">
    <citation type="submission" date="2013-03" db="EMBL/GenBank/DDBJ databases">
        <title>The Genome Sequence of Acinetobacter tandoii CIP 107469.</title>
        <authorList>
            <consortium name="The Broad Institute Genome Sequencing Platform"/>
            <consortium name="The Broad Institute Genome Sequencing Center for Infectious Disease"/>
            <person name="Cerqueira G."/>
            <person name="Feldgarden M."/>
            <person name="Courvalin P."/>
            <person name="Perichon B."/>
            <person name="Grillot-Courvalin C."/>
            <person name="Clermont D."/>
            <person name="Rocha E."/>
            <person name="Yoon E.-J."/>
            <person name="Nemec A."/>
            <person name="Walker B."/>
            <person name="Young S.K."/>
            <person name="Zeng Q."/>
            <person name="Gargeya S."/>
            <person name="Fitzgerald M."/>
            <person name="Haas B."/>
            <person name="Abouelleil A."/>
            <person name="Alvarado L."/>
            <person name="Arachchi H.M."/>
            <person name="Berlin A.M."/>
            <person name="Chapman S.B."/>
            <person name="Dewar J."/>
            <person name="Goldberg J."/>
            <person name="Griggs A."/>
            <person name="Gujja S."/>
            <person name="Hansen M."/>
            <person name="Howarth C."/>
            <person name="Imamovic A."/>
            <person name="Larimer J."/>
            <person name="McCowan C."/>
            <person name="Murphy C."/>
            <person name="Neiman D."/>
            <person name="Pearson M."/>
            <person name="Priest M."/>
            <person name="Roberts A."/>
            <person name="Saif S."/>
            <person name="Shea T."/>
            <person name="Sisk P."/>
            <person name="Sykes S."/>
            <person name="Wortman J."/>
            <person name="Nusbaum C."/>
            <person name="Birren B."/>
        </authorList>
    </citation>
    <scope>NUCLEOTIDE SEQUENCE [LARGE SCALE GENOMIC DNA]</scope>
    <source>
        <strain evidence="11 12">CIP 107469</strain>
    </source>
</reference>
<dbReference type="EMBL" id="AQFM01000024">
    <property type="protein sequence ID" value="EOR10704.1"/>
    <property type="molecule type" value="Genomic_DNA"/>
</dbReference>
<comment type="subunit">
    <text evidence="3 10">Monomer.</text>
</comment>
<organism evidence="11 12">
    <name type="scientific">Acinetobacter tandoii DSM 14970 = CIP 107469</name>
    <dbReference type="NCBI Taxonomy" id="1120927"/>
    <lineage>
        <taxon>Bacteria</taxon>
        <taxon>Pseudomonadati</taxon>
        <taxon>Pseudomonadota</taxon>
        <taxon>Gammaproteobacteria</taxon>
        <taxon>Moraxellales</taxon>
        <taxon>Moraxellaceae</taxon>
        <taxon>Acinetobacter</taxon>
    </lineage>
</organism>
<dbReference type="Proteomes" id="UP000016201">
    <property type="component" value="Unassembled WGS sequence"/>
</dbReference>
<dbReference type="InterPro" id="IPR029046">
    <property type="entry name" value="LolA/LolB/LppX"/>
</dbReference>
<dbReference type="Gene3D" id="2.50.20.10">
    <property type="entry name" value="Lipoprotein localisation LolA/LolB/LppX"/>
    <property type="match status" value="1"/>
</dbReference>
<dbReference type="AlphaFoldDB" id="R9B852"/>
<keyword evidence="6 10" id="KW-0732">Signal</keyword>
<dbReference type="HAMAP" id="MF_00240">
    <property type="entry name" value="LolA"/>
    <property type="match status" value="1"/>
</dbReference>
<evidence type="ECO:0000313" key="12">
    <source>
        <dbReference type="Proteomes" id="UP000016201"/>
    </source>
</evidence>
<dbReference type="GO" id="GO:0030288">
    <property type="term" value="C:outer membrane-bounded periplasmic space"/>
    <property type="evidence" value="ECO:0007669"/>
    <property type="project" value="TreeGrafter"/>
</dbReference>